<sequence>MNFIWIAVGLALLGYFIGNGLKQFSSKNEGNMNHLLVEQSHLHLYFYLSEADMKDLLQKHPHAPKVILNGKHYYHLHKFRKWLESDDIYHS</sequence>
<protein>
    <recommendedName>
        <fullName evidence="3">DNA-binding protein</fullName>
    </recommendedName>
</protein>
<organism evidence="1 2">
    <name type="scientific">Cytobacillus kochii</name>
    <dbReference type="NCBI Taxonomy" id="859143"/>
    <lineage>
        <taxon>Bacteria</taxon>
        <taxon>Bacillati</taxon>
        <taxon>Bacillota</taxon>
        <taxon>Bacilli</taxon>
        <taxon>Bacillales</taxon>
        <taxon>Bacillaceae</taxon>
        <taxon>Cytobacillus</taxon>
    </lineage>
</organism>
<name>A0A248TPA4_9BACI</name>
<gene>
    <name evidence="1" type="ORF">CKF48_09020</name>
</gene>
<evidence type="ECO:0000313" key="2">
    <source>
        <dbReference type="Proteomes" id="UP000215137"/>
    </source>
</evidence>
<reference evidence="1 2" key="1">
    <citation type="submission" date="2017-08" db="EMBL/GenBank/DDBJ databases">
        <title>Complete Genome Sequence of Bacillus kochii Oregon-R-modENCODE STRAIN BDGP4, isolated from Drosophila melanogaster gut.</title>
        <authorList>
            <person name="Wan K.H."/>
            <person name="Yu C."/>
            <person name="Park S."/>
            <person name="Hammonds A.S."/>
            <person name="Booth B.W."/>
            <person name="Celniker S.E."/>
        </authorList>
    </citation>
    <scope>NUCLEOTIDE SEQUENCE [LARGE SCALE GENOMIC DNA]</scope>
    <source>
        <strain evidence="1 2">BDGP4</strain>
    </source>
</reference>
<dbReference type="AlphaFoldDB" id="A0A248TPA4"/>
<evidence type="ECO:0000313" key="1">
    <source>
        <dbReference type="EMBL" id="ASV69992.1"/>
    </source>
</evidence>
<dbReference type="KEGG" id="bko:CKF48_09020"/>
<dbReference type="Proteomes" id="UP000215137">
    <property type="component" value="Chromosome"/>
</dbReference>
<dbReference type="OrthoDB" id="2361226at2"/>
<evidence type="ECO:0008006" key="3">
    <source>
        <dbReference type="Google" id="ProtNLM"/>
    </source>
</evidence>
<dbReference type="EMBL" id="CP022983">
    <property type="protein sequence ID" value="ASV69992.1"/>
    <property type="molecule type" value="Genomic_DNA"/>
</dbReference>
<proteinExistence type="predicted"/>
<keyword evidence="2" id="KW-1185">Reference proteome</keyword>
<accession>A0A248TPA4</accession>